<dbReference type="EMBL" id="MHLC01000022">
    <property type="protein sequence ID" value="OGZ01017.1"/>
    <property type="molecule type" value="Genomic_DNA"/>
</dbReference>
<evidence type="ECO:0000259" key="2">
    <source>
        <dbReference type="Pfam" id="PF26449"/>
    </source>
</evidence>
<proteinExistence type="predicted"/>
<reference evidence="3 4" key="1">
    <citation type="journal article" date="2016" name="Nat. Commun.">
        <title>Thousands of microbial genomes shed light on interconnected biogeochemical processes in an aquifer system.</title>
        <authorList>
            <person name="Anantharaman K."/>
            <person name="Brown C.T."/>
            <person name="Hug L.A."/>
            <person name="Sharon I."/>
            <person name="Castelle C.J."/>
            <person name="Probst A.J."/>
            <person name="Thomas B.C."/>
            <person name="Singh A."/>
            <person name="Wilkins M.J."/>
            <person name="Karaoz U."/>
            <person name="Brodie E.L."/>
            <person name="Williams K.H."/>
            <person name="Hubbard S.S."/>
            <person name="Banfield J.F."/>
        </authorList>
    </citation>
    <scope>NUCLEOTIDE SEQUENCE [LARGE SCALE GENOMIC DNA]</scope>
</reference>
<protein>
    <recommendedName>
        <fullName evidence="2">DUF8128 domain-containing protein</fullName>
    </recommendedName>
</protein>
<evidence type="ECO:0000313" key="4">
    <source>
        <dbReference type="Proteomes" id="UP000178495"/>
    </source>
</evidence>
<keyword evidence="1" id="KW-1133">Transmembrane helix</keyword>
<feature type="domain" description="DUF8128" evidence="2">
    <location>
        <begin position="60"/>
        <end position="346"/>
    </location>
</feature>
<sequence length="454" mass="53341">MNLEVAAAISPFLRFLALTWWLWAFFILFPIARSAWLAWRQFDYKHSGEFKGLVLELRIPREIRKSPRAMEQVLMALHSLRNAPGDLRERWWDGEVTKWFSLELVSIGGEIHFYIRLPYHKQRNLVEAAFFSYYPDVEIEEVDDYVDRFPENVNAMYAKGYDMWGTEMVLTREAAFPIKTFYAFESPDEEKQYDPISAFLEVLGKVRTEEVVGIQMLIAPSNFDWYKKWFPFVEKLKQTKGAEEARKLKHAWEFPEGPLPVINPVKPGKDEFGAFKSLMRTPGETDILKAVEGNLSKPAFDTLIRFIYVSPKKIYYDSFARRGLVGAFKQYSALNLNDFLQNFAMSTRTRIWNWPHVAPKTRNEYRKERLLLNYRTREVPEETFMGKLLTSHFFNWNFSSRRFEMNVECLATLFHPPTFIVLTAPHIKRVESRKAGPPAGLAIFGEEREIEKYQ</sequence>
<evidence type="ECO:0000313" key="3">
    <source>
        <dbReference type="EMBL" id="OGZ01017.1"/>
    </source>
</evidence>
<dbReference type="Pfam" id="PF26449">
    <property type="entry name" value="DUF8128"/>
    <property type="match status" value="1"/>
</dbReference>
<dbReference type="Proteomes" id="UP000178495">
    <property type="component" value="Unassembled WGS sequence"/>
</dbReference>
<dbReference type="AlphaFoldDB" id="A0A1G2CIH2"/>
<name>A0A1G2CIH2_9BACT</name>
<accession>A0A1G2CIH2</accession>
<feature type="transmembrane region" description="Helical" evidence="1">
    <location>
        <begin position="20"/>
        <end position="39"/>
    </location>
</feature>
<gene>
    <name evidence="3" type="ORF">A3A43_03030</name>
</gene>
<organism evidence="3 4">
    <name type="scientific">Candidatus Liptonbacteria bacterium RIFCSPLOWO2_01_FULL_56_20</name>
    <dbReference type="NCBI Taxonomy" id="1798652"/>
    <lineage>
        <taxon>Bacteria</taxon>
        <taxon>Candidatus Liptoniibacteriota</taxon>
    </lineage>
</organism>
<dbReference type="InterPro" id="IPR058441">
    <property type="entry name" value="DUF8128"/>
</dbReference>
<comment type="caution">
    <text evidence="3">The sequence shown here is derived from an EMBL/GenBank/DDBJ whole genome shotgun (WGS) entry which is preliminary data.</text>
</comment>
<dbReference type="STRING" id="1798652.A3A43_03030"/>
<evidence type="ECO:0000256" key="1">
    <source>
        <dbReference type="SAM" id="Phobius"/>
    </source>
</evidence>
<keyword evidence="1" id="KW-0812">Transmembrane</keyword>
<keyword evidence="1" id="KW-0472">Membrane</keyword>